<organism evidence="1 2">
    <name type="scientific">Rhodohalobacter sulfatireducens</name>
    <dbReference type="NCBI Taxonomy" id="2911366"/>
    <lineage>
        <taxon>Bacteria</taxon>
        <taxon>Pseudomonadati</taxon>
        <taxon>Balneolota</taxon>
        <taxon>Balneolia</taxon>
        <taxon>Balneolales</taxon>
        <taxon>Balneolaceae</taxon>
        <taxon>Rhodohalobacter</taxon>
    </lineage>
</organism>
<name>A0ABS9KGH1_9BACT</name>
<dbReference type="Pfam" id="PF19265">
    <property type="entry name" value="DUF5908"/>
    <property type="match status" value="1"/>
</dbReference>
<accession>A0ABS9KGH1</accession>
<keyword evidence="2" id="KW-1185">Reference proteome</keyword>
<reference evidence="1" key="1">
    <citation type="submission" date="2022-01" db="EMBL/GenBank/DDBJ databases">
        <authorList>
            <person name="Wang Y."/>
        </authorList>
    </citation>
    <scope>NUCLEOTIDE SEQUENCE</scope>
    <source>
        <strain evidence="1">WB101</strain>
    </source>
</reference>
<dbReference type="Proteomes" id="UP001165366">
    <property type="component" value="Unassembled WGS sequence"/>
</dbReference>
<protein>
    <submittedName>
        <fullName evidence="1">DUF5908 family protein</fullName>
    </submittedName>
</protein>
<sequence>MPVVIRELHVKVNVEEEKKDRSQRTGSRPNRIDSDALIDACVEKVVEIMKQENRR</sequence>
<dbReference type="EMBL" id="JAKLWS010000023">
    <property type="protein sequence ID" value="MCG2589944.1"/>
    <property type="molecule type" value="Genomic_DNA"/>
</dbReference>
<dbReference type="RefSeq" id="WP_237855302.1">
    <property type="nucleotide sequence ID" value="NZ_JAKLWS010000023.1"/>
</dbReference>
<gene>
    <name evidence="1" type="ORF">L6773_15310</name>
</gene>
<evidence type="ECO:0000313" key="2">
    <source>
        <dbReference type="Proteomes" id="UP001165366"/>
    </source>
</evidence>
<dbReference type="InterPro" id="IPR045459">
    <property type="entry name" value="DUF5908"/>
</dbReference>
<reference evidence="1" key="2">
    <citation type="submission" date="2024-05" db="EMBL/GenBank/DDBJ databases">
        <title>Rhodohalobacter halophilus gen. nov., sp. nov., a moderately halophilic member of the family Balneolaceae.</title>
        <authorList>
            <person name="Xia J."/>
        </authorList>
    </citation>
    <scope>NUCLEOTIDE SEQUENCE</scope>
    <source>
        <strain evidence="1">WB101</strain>
    </source>
</reference>
<proteinExistence type="predicted"/>
<comment type="caution">
    <text evidence="1">The sequence shown here is derived from an EMBL/GenBank/DDBJ whole genome shotgun (WGS) entry which is preliminary data.</text>
</comment>
<evidence type="ECO:0000313" key="1">
    <source>
        <dbReference type="EMBL" id="MCG2589944.1"/>
    </source>
</evidence>